<protein>
    <submittedName>
        <fullName evidence="1">Uncharacterized protein</fullName>
    </submittedName>
</protein>
<dbReference type="EMBL" id="CP013971">
    <property type="protein sequence ID" value="AXF78986.1"/>
    <property type="molecule type" value="Genomic_DNA"/>
</dbReference>
<keyword evidence="1" id="KW-0614">Plasmid</keyword>
<geneLocation type="plasmid" evidence="1 2">
    <name>unnamed1</name>
</geneLocation>
<sequence>MLDITDLSRTTISISGQRRQTVEKLTIALSIKLGVPLNKAEIVNAVIDRIDDIQHENLLERIIVNRFPAGRSPLGAGKKHQP</sequence>
<organism evidence="1 2">
    <name type="scientific">Erwinia tracheiphila</name>
    <dbReference type="NCBI Taxonomy" id="65700"/>
    <lineage>
        <taxon>Bacteria</taxon>
        <taxon>Pseudomonadati</taxon>
        <taxon>Pseudomonadota</taxon>
        <taxon>Gammaproteobacteria</taxon>
        <taxon>Enterobacterales</taxon>
        <taxon>Erwiniaceae</taxon>
        <taxon>Erwinia</taxon>
    </lineage>
</organism>
<proteinExistence type="predicted"/>
<gene>
    <name evidence="1" type="ORF">AV903_26365</name>
</gene>
<dbReference type="AlphaFoldDB" id="A0A345CZW9"/>
<name>A0A345CZW9_9GAMM</name>
<reference evidence="1 2" key="1">
    <citation type="submission" date="2016-01" db="EMBL/GenBank/DDBJ databases">
        <authorList>
            <person name="Oliw E.H."/>
        </authorList>
    </citation>
    <scope>NUCLEOTIDE SEQUENCE [LARGE SCALE GENOMIC DNA]</scope>
    <source>
        <strain evidence="1 2">MDcuke</strain>
        <plasmid evidence="1 2">unnamed1</plasmid>
    </source>
</reference>
<dbReference type="Proteomes" id="UP000264980">
    <property type="component" value="Plasmid unnamed1"/>
</dbReference>
<evidence type="ECO:0000313" key="1">
    <source>
        <dbReference type="EMBL" id="AXF78986.1"/>
    </source>
</evidence>
<dbReference type="RefSeq" id="WP_233480916.1">
    <property type="nucleotide sequence ID" value="NZ_CP013971.1"/>
</dbReference>
<accession>A0A345CZW9</accession>
<evidence type="ECO:0000313" key="2">
    <source>
        <dbReference type="Proteomes" id="UP000264980"/>
    </source>
</evidence>